<name>A0A6I0FDM1_9FIRM</name>
<dbReference type="OrthoDB" id="1739831at2"/>
<dbReference type="AlphaFoldDB" id="A0A6I0FDM1"/>
<organism evidence="1 2">
    <name type="scientific">Alkaliphilus pronyensis</name>
    <dbReference type="NCBI Taxonomy" id="1482732"/>
    <lineage>
        <taxon>Bacteria</taxon>
        <taxon>Bacillati</taxon>
        <taxon>Bacillota</taxon>
        <taxon>Clostridia</taxon>
        <taxon>Peptostreptococcales</taxon>
        <taxon>Natronincolaceae</taxon>
        <taxon>Alkaliphilus</taxon>
    </lineage>
</organism>
<dbReference type="RefSeq" id="WP_151860188.1">
    <property type="nucleotide sequence ID" value="NZ_WBZC01000010.1"/>
</dbReference>
<comment type="caution">
    <text evidence="1">The sequence shown here is derived from an EMBL/GenBank/DDBJ whole genome shotgun (WGS) entry which is preliminary data.</text>
</comment>
<gene>
    <name evidence="1" type="ORF">F8154_03435</name>
</gene>
<reference evidence="1 2" key="1">
    <citation type="submission" date="2019-10" db="EMBL/GenBank/DDBJ databases">
        <title>Alkaliphilus serpentinus sp. nov. and Alkaliphilus pronyensis sp. nov., two novel anaerobic alkaliphilic species isolated from the serpentinized-hosted hydrothermal field of the Prony Bay (New Caledonia).</title>
        <authorList>
            <person name="Postec A."/>
        </authorList>
    </citation>
    <scope>NUCLEOTIDE SEQUENCE [LARGE SCALE GENOMIC DNA]</scope>
    <source>
        <strain evidence="1 2">LacV</strain>
    </source>
</reference>
<evidence type="ECO:0000313" key="2">
    <source>
        <dbReference type="Proteomes" id="UP000432715"/>
    </source>
</evidence>
<accession>A0A6I0FDM1</accession>
<proteinExistence type="predicted"/>
<dbReference type="Proteomes" id="UP000432715">
    <property type="component" value="Unassembled WGS sequence"/>
</dbReference>
<evidence type="ECO:0000313" key="1">
    <source>
        <dbReference type="EMBL" id="KAB3537356.1"/>
    </source>
</evidence>
<evidence type="ECO:0008006" key="3">
    <source>
        <dbReference type="Google" id="ProtNLM"/>
    </source>
</evidence>
<sequence>MKTANNSPKVRACKKCKAPVHENSIYDYCSSCIKLVEDTFDSIREYLRQYPNSTAFEIEQRLGIPIHVVNNYVRDGRLVEIPNEFLNLVCTRCGCLLLSAHHKYCPQCEVKMLREMEDAKSELKSNIEVSKKGKMRFKTYW</sequence>
<dbReference type="EMBL" id="WBZC01000010">
    <property type="protein sequence ID" value="KAB3537356.1"/>
    <property type="molecule type" value="Genomic_DNA"/>
</dbReference>
<keyword evidence="2" id="KW-1185">Reference proteome</keyword>
<protein>
    <recommendedName>
        <fullName evidence="3">Flagellar protein</fullName>
    </recommendedName>
</protein>